<dbReference type="Proteomes" id="UP001497482">
    <property type="component" value="Chromosome 9"/>
</dbReference>
<reference evidence="2 3" key="1">
    <citation type="submission" date="2024-04" db="EMBL/GenBank/DDBJ databases">
        <authorList>
            <person name="Waldvogel A.-M."/>
            <person name="Schoenle A."/>
        </authorList>
    </citation>
    <scope>NUCLEOTIDE SEQUENCE [LARGE SCALE GENOMIC DNA]</scope>
</reference>
<feature type="region of interest" description="Disordered" evidence="1">
    <location>
        <begin position="20"/>
        <end position="67"/>
    </location>
</feature>
<evidence type="ECO:0000313" key="3">
    <source>
        <dbReference type="Proteomes" id="UP001497482"/>
    </source>
</evidence>
<keyword evidence="3" id="KW-1185">Reference proteome</keyword>
<dbReference type="EMBL" id="OZ035831">
    <property type="protein sequence ID" value="CAL1615378.1"/>
    <property type="molecule type" value="Genomic_DNA"/>
</dbReference>
<gene>
    <name evidence="2" type="ORF">KC01_LOCUS41345</name>
</gene>
<evidence type="ECO:0000313" key="2">
    <source>
        <dbReference type="EMBL" id="CAL1615378.1"/>
    </source>
</evidence>
<protein>
    <submittedName>
        <fullName evidence="2">Uncharacterized protein</fullName>
    </submittedName>
</protein>
<evidence type="ECO:0000256" key="1">
    <source>
        <dbReference type="SAM" id="MobiDB-lite"/>
    </source>
</evidence>
<accession>A0AAV2MPK1</accession>
<proteinExistence type="predicted"/>
<sequence>MAPLITEVTVVPHCASVLLQHKGPGQPHSGMFGDRRGPRYKERAVEGRPSESPAPLQDVPAAGPCAD</sequence>
<feature type="compositionally biased region" description="Basic and acidic residues" evidence="1">
    <location>
        <begin position="33"/>
        <end position="49"/>
    </location>
</feature>
<name>A0AAV2MPK1_KNICA</name>
<organism evidence="2 3">
    <name type="scientific">Knipowitschia caucasica</name>
    <name type="common">Caucasian dwarf goby</name>
    <name type="synonym">Pomatoschistus caucasicus</name>
    <dbReference type="NCBI Taxonomy" id="637954"/>
    <lineage>
        <taxon>Eukaryota</taxon>
        <taxon>Metazoa</taxon>
        <taxon>Chordata</taxon>
        <taxon>Craniata</taxon>
        <taxon>Vertebrata</taxon>
        <taxon>Euteleostomi</taxon>
        <taxon>Actinopterygii</taxon>
        <taxon>Neopterygii</taxon>
        <taxon>Teleostei</taxon>
        <taxon>Neoteleostei</taxon>
        <taxon>Acanthomorphata</taxon>
        <taxon>Gobiaria</taxon>
        <taxon>Gobiiformes</taxon>
        <taxon>Gobioidei</taxon>
        <taxon>Gobiidae</taxon>
        <taxon>Gobiinae</taxon>
        <taxon>Knipowitschia</taxon>
    </lineage>
</organism>
<dbReference type="AlphaFoldDB" id="A0AAV2MPK1"/>